<evidence type="ECO:0000313" key="2">
    <source>
        <dbReference type="EMBL" id="TKD68330.1"/>
    </source>
</evidence>
<sequence>MAKRPNYSEEKQKRQAKNPIPAAQNEDVEFASEFDAADAKAAERAKAANQRAKKNK</sequence>
<evidence type="ECO:0000256" key="1">
    <source>
        <dbReference type="SAM" id="MobiDB-lite"/>
    </source>
</evidence>
<protein>
    <submittedName>
        <fullName evidence="2">YfhD family protein</fullName>
    </submittedName>
</protein>
<dbReference type="RefSeq" id="WP_136948436.1">
    <property type="nucleotide sequence ID" value="NZ_SWFM01000006.1"/>
</dbReference>
<proteinExistence type="predicted"/>
<name>A0A4U1MDV5_9BACL</name>
<feature type="compositionally biased region" description="Basic and acidic residues" evidence="1">
    <location>
        <begin position="1"/>
        <end position="13"/>
    </location>
</feature>
<accession>A0A4U1MDV5</accession>
<organism evidence="2 3">
    <name type="scientific">Guptibacillus hwajinpoensis</name>
    <dbReference type="NCBI Taxonomy" id="208199"/>
    <lineage>
        <taxon>Bacteria</taxon>
        <taxon>Bacillati</taxon>
        <taxon>Bacillota</taxon>
        <taxon>Bacilli</taxon>
        <taxon>Bacillales</taxon>
        <taxon>Guptibacillaceae</taxon>
        <taxon>Guptibacillus</taxon>
    </lineage>
</organism>
<comment type="caution">
    <text evidence="2">The sequence shown here is derived from an EMBL/GenBank/DDBJ whole genome shotgun (WGS) entry which is preliminary data.</text>
</comment>
<dbReference type="AlphaFoldDB" id="A0A4U1MDV5"/>
<dbReference type="Proteomes" id="UP000310541">
    <property type="component" value="Unassembled WGS sequence"/>
</dbReference>
<dbReference type="EMBL" id="SWFM01000006">
    <property type="protein sequence ID" value="TKD68330.1"/>
    <property type="molecule type" value="Genomic_DNA"/>
</dbReference>
<gene>
    <name evidence="2" type="ORF">FBF83_17495</name>
</gene>
<reference evidence="2 3" key="1">
    <citation type="submission" date="2019-04" db="EMBL/GenBank/DDBJ databases">
        <title>Genome sequence of Bacillus hwajinpoensis strain Y2.</title>
        <authorList>
            <person name="Fair J.L."/>
            <person name="Maclea K.S."/>
        </authorList>
    </citation>
    <scope>NUCLEOTIDE SEQUENCE [LARGE SCALE GENOMIC DNA]</scope>
    <source>
        <strain evidence="2 3">Y2</strain>
    </source>
</reference>
<feature type="region of interest" description="Disordered" evidence="1">
    <location>
        <begin position="1"/>
        <end position="27"/>
    </location>
</feature>
<evidence type="ECO:0000313" key="3">
    <source>
        <dbReference type="Proteomes" id="UP000310541"/>
    </source>
</evidence>